<name>A0A210QA91_MIZYE</name>
<sequence>MSRSAPHHRVLVLGAGLAGLASAHYLKESGITDVVVLEADQRIGGRIYTTEFGKKASGDKAIIELGANWIHGRAHNPVYKIALEKGLLEPHVLLDRTDDCKKHELGIRVAPEKQKGPPDLGSLVRDRSRMEGHFHTEDGRRVNKDLGDKLWEKFLAIEEDCSSFFEDNIETSSTIADHFRERLAIEIEHFSQEDRSDLRLLANTMLNYLSFHIGDNLDLMSLRYDGSYDEIPGGNVKIPKGFTEVVKIFTNNFDVDTIKLGTTVTNIDWDQSKHGPSSVKVSCSLTDGEEMFYTCDHLIVTCSLGVLKKAVEDKSLFRPELPIDKCESINKIGFGKVNKIFLHYDKPFWEPGRASVKLAWSGKYADVDEKSEWYRRFYSFDEVMDNPTVLVAWISSIAAVHMEQLPETEVSKTCTAILRQFLNNPDVPEPTSVLRSSWCCNPLTLGSYSYVSMDSNPTDITTLSEPLYNPDRKPVVLFAGEATHVQWRSTTHGALDSGKREANRLVKYITNDGSKSK</sequence>
<dbReference type="EMBL" id="NEDP02004422">
    <property type="protein sequence ID" value="OWF45625.1"/>
    <property type="molecule type" value="Genomic_DNA"/>
</dbReference>
<evidence type="ECO:0000313" key="4">
    <source>
        <dbReference type="Proteomes" id="UP000242188"/>
    </source>
</evidence>
<dbReference type="InterPro" id="IPR036188">
    <property type="entry name" value="FAD/NAD-bd_sf"/>
</dbReference>
<organism evidence="3 4">
    <name type="scientific">Mizuhopecten yessoensis</name>
    <name type="common">Japanese scallop</name>
    <name type="synonym">Patinopecten yessoensis</name>
    <dbReference type="NCBI Taxonomy" id="6573"/>
    <lineage>
        <taxon>Eukaryota</taxon>
        <taxon>Metazoa</taxon>
        <taxon>Spiralia</taxon>
        <taxon>Lophotrochozoa</taxon>
        <taxon>Mollusca</taxon>
        <taxon>Bivalvia</taxon>
        <taxon>Autobranchia</taxon>
        <taxon>Pteriomorphia</taxon>
        <taxon>Pectinida</taxon>
        <taxon>Pectinoidea</taxon>
        <taxon>Pectinidae</taxon>
        <taxon>Mizuhopecten</taxon>
    </lineage>
</organism>
<dbReference type="Pfam" id="PF01593">
    <property type="entry name" value="Amino_oxidase"/>
    <property type="match status" value="1"/>
</dbReference>
<gene>
    <name evidence="3" type="ORF">KP79_PYT05928</name>
</gene>
<dbReference type="PANTHER" id="PTHR10742">
    <property type="entry name" value="FLAVIN MONOAMINE OXIDASE"/>
    <property type="match status" value="1"/>
</dbReference>
<dbReference type="SUPFAM" id="SSF54373">
    <property type="entry name" value="FAD-linked reductases, C-terminal domain"/>
    <property type="match status" value="1"/>
</dbReference>
<dbReference type="GO" id="GO:0046592">
    <property type="term" value="F:polyamine oxidase activity"/>
    <property type="evidence" value="ECO:0007669"/>
    <property type="project" value="TreeGrafter"/>
</dbReference>
<feature type="signal peptide" evidence="1">
    <location>
        <begin position="1"/>
        <end position="23"/>
    </location>
</feature>
<dbReference type="InterPro" id="IPR050281">
    <property type="entry name" value="Flavin_monoamine_oxidase"/>
</dbReference>
<evidence type="ECO:0000259" key="2">
    <source>
        <dbReference type="Pfam" id="PF01593"/>
    </source>
</evidence>
<dbReference type="Gene3D" id="3.90.660.10">
    <property type="match status" value="1"/>
</dbReference>
<dbReference type="OrthoDB" id="2219495at2759"/>
<reference evidence="3 4" key="1">
    <citation type="journal article" date="2017" name="Nat. Ecol. Evol.">
        <title>Scallop genome provides insights into evolution of bilaterian karyotype and development.</title>
        <authorList>
            <person name="Wang S."/>
            <person name="Zhang J."/>
            <person name="Jiao W."/>
            <person name="Li J."/>
            <person name="Xun X."/>
            <person name="Sun Y."/>
            <person name="Guo X."/>
            <person name="Huan P."/>
            <person name="Dong B."/>
            <person name="Zhang L."/>
            <person name="Hu X."/>
            <person name="Sun X."/>
            <person name="Wang J."/>
            <person name="Zhao C."/>
            <person name="Wang Y."/>
            <person name="Wang D."/>
            <person name="Huang X."/>
            <person name="Wang R."/>
            <person name="Lv J."/>
            <person name="Li Y."/>
            <person name="Zhang Z."/>
            <person name="Liu B."/>
            <person name="Lu W."/>
            <person name="Hui Y."/>
            <person name="Liang J."/>
            <person name="Zhou Z."/>
            <person name="Hou R."/>
            <person name="Li X."/>
            <person name="Liu Y."/>
            <person name="Li H."/>
            <person name="Ning X."/>
            <person name="Lin Y."/>
            <person name="Zhao L."/>
            <person name="Xing Q."/>
            <person name="Dou J."/>
            <person name="Li Y."/>
            <person name="Mao J."/>
            <person name="Guo H."/>
            <person name="Dou H."/>
            <person name="Li T."/>
            <person name="Mu C."/>
            <person name="Jiang W."/>
            <person name="Fu Q."/>
            <person name="Fu X."/>
            <person name="Miao Y."/>
            <person name="Liu J."/>
            <person name="Yu Q."/>
            <person name="Li R."/>
            <person name="Liao H."/>
            <person name="Li X."/>
            <person name="Kong Y."/>
            <person name="Jiang Z."/>
            <person name="Chourrout D."/>
            <person name="Li R."/>
            <person name="Bao Z."/>
        </authorList>
    </citation>
    <scope>NUCLEOTIDE SEQUENCE [LARGE SCALE GENOMIC DNA]</scope>
    <source>
        <strain evidence="3 4">PY_sf001</strain>
    </source>
</reference>
<feature type="domain" description="Amine oxidase" evidence="2">
    <location>
        <begin position="17"/>
        <end position="505"/>
    </location>
</feature>
<accession>A0A210QA91</accession>
<dbReference type="PANTHER" id="PTHR10742:SF416">
    <property type="entry name" value="SPERMINE OXIDASE"/>
    <property type="match status" value="1"/>
</dbReference>
<evidence type="ECO:0000313" key="3">
    <source>
        <dbReference type="EMBL" id="OWF45625.1"/>
    </source>
</evidence>
<keyword evidence="4" id="KW-1185">Reference proteome</keyword>
<dbReference type="Gene3D" id="3.50.50.60">
    <property type="entry name" value="FAD/NAD(P)-binding domain"/>
    <property type="match status" value="2"/>
</dbReference>
<evidence type="ECO:0000256" key="1">
    <source>
        <dbReference type="SAM" id="SignalP"/>
    </source>
</evidence>
<dbReference type="SUPFAM" id="SSF51905">
    <property type="entry name" value="FAD/NAD(P)-binding domain"/>
    <property type="match status" value="1"/>
</dbReference>
<proteinExistence type="predicted"/>
<protein>
    <submittedName>
        <fullName evidence="3">Spermine oxidase</fullName>
    </submittedName>
</protein>
<dbReference type="AlphaFoldDB" id="A0A210QA91"/>
<dbReference type="STRING" id="6573.A0A210QA91"/>
<dbReference type="InterPro" id="IPR002937">
    <property type="entry name" value="Amino_oxidase"/>
</dbReference>
<dbReference type="Proteomes" id="UP000242188">
    <property type="component" value="Unassembled WGS sequence"/>
</dbReference>
<keyword evidence="1" id="KW-0732">Signal</keyword>
<comment type="caution">
    <text evidence="3">The sequence shown here is derived from an EMBL/GenBank/DDBJ whole genome shotgun (WGS) entry which is preliminary data.</text>
</comment>
<feature type="chain" id="PRO_5012013011" evidence="1">
    <location>
        <begin position="24"/>
        <end position="517"/>
    </location>
</feature>